<dbReference type="SUPFAM" id="SSF109604">
    <property type="entry name" value="HD-domain/PDEase-like"/>
    <property type="match status" value="1"/>
</dbReference>
<keyword evidence="2" id="KW-0378">Hydrolase</keyword>
<dbReference type="InterPro" id="IPR006675">
    <property type="entry name" value="HDIG_dom"/>
</dbReference>
<dbReference type="GO" id="GO:0016787">
    <property type="term" value="F:hydrolase activity"/>
    <property type="evidence" value="ECO:0007669"/>
    <property type="project" value="UniProtKB-KW"/>
</dbReference>
<dbReference type="InterPro" id="IPR006674">
    <property type="entry name" value="HD_domain"/>
</dbReference>
<proteinExistence type="predicted"/>
<organism evidence="2 3">
    <name type="scientific">Candidatus Woesebacteria bacterium GW2011_GWB1_38_8</name>
    <dbReference type="NCBI Taxonomy" id="1618570"/>
    <lineage>
        <taxon>Bacteria</taxon>
        <taxon>Candidatus Woeseibacteriota</taxon>
    </lineage>
</organism>
<evidence type="ECO:0000313" key="3">
    <source>
        <dbReference type="Proteomes" id="UP000034081"/>
    </source>
</evidence>
<dbReference type="PANTHER" id="PTHR38659:SF1">
    <property type="entry name" value="METAL DEPENDENT PHOSPHOHYDROLASE"/>
    <property type="match status" value="1"/>
</dbReference>
<dbReference type="PANTHER" id="PTHR38659">
    <property type="entry name" value="METAL-DEPENDENT PHOSPHOHYDROLASE"/>
    <property type="match status" value="1"/>
</dbReference>
<protein>
    <submittedName>
        <fullName evidence="2">Metal dependent phosphohydrolase</fullName>
    </submittedName>
</protein>
<dbReference type="AlphaFoldDB" id="A0A0G0L9H4"/>
<gene>
    <name evidence="2" type="ORF">UT08_C0017G0014</name>
</gene>
<dbReference type="NCBIfam" id="TIGR00277">
    <property type="entry name" value="HDIG"/>
    <property type="match status" value="1"/>
</dbReference>
<dbReference type="Pfam" id="PF01966">
    <property type="entry name" value="HD"/>
    <property type="match status" value="1"/>
</dbReference>
<evidence type="ECO:0000313" key="2">
    <source>
        <dbReference type="EMBL" id="KKQ84525.1"/>
    </source>
</evidence>
<accession>A0A0G0L9H4</accession>
<dbReference type="Gene3D" id="1.10.3210.10">
    <property type="entry name" value="Hypothetical protein af1432"/>
    <property type="match status" value="1"/>
</dbReference>
<sequence length="194" mass="22014">MTRESALKLLHDNMKNQNLRRHCYAVEGVMRALYRRLEDHRQTQVEEDIWGIAGLLHDADYELTKETARTEHTKHILEWLKKADAETDIYDAIAAHAWGYVSFAPEPKTKMQWALFTCDELTGLVVAVALVKPDKNLAAVTVDSVMKKWNSASFAAGVNRKQIEECDPRLGIPLREFVDIALSAMQGIHDELGL</sequence>
<dbReference type="Proteomes" id="UP000034081">
    <property type="component" value="Unassembled WGS sequence"/>
</dbReference>
<dbReference type="STRING" id="1618570.UT08_C0017G0014"/>
<reference evidence="2 3" key="1">
    <citation type="journal article" date="2015" name="Nature">
        <title>rRNA introns, odd ribosomes, and small enigmatic genomes across a large radiation of phyla.</title>
        <authorList>
            <person name="Brown C.T."/>
            <person name="Hug L.A."/>
            <person name="Thomas B.C."/>
            <person name="Sharon I."/>
            <person name="Castelle C.J."/>
            <person name="Singh A."/>
            <person name="Wilkins M.J."/>
            <person name="Williams K.H."/>
            <person name="Banfield J.F."/>
        </authorList>
    </citation>
    <scope>NUCLEOTIDE SEQUENCE [LARGE SCALE GENOMIC DNA]</scope>
</reference>
<dbReference type="EMBL" id="LBVL01000017">
    <property type="protein sequence ID" value="KKQ84525.1"/>
    <property type="molecule type" value="Genomic_DNA"/>
</dbReference>
<evidence type="ECO:0000259" key="1">
    <source>
        <dbReference type="Pfam" id="PF01966"/>
    </source>
</evidence>
<feature type="domain" description="HD" evidence="1">
    <location>
        <begin position="21"/>
        <end position="97"/>
    </location>
</feature>
<name>A0A0G0L9H4_9BACT</name>
<comment type="caution">
    <text evidence="2">The sequence shown here is derived from an EMBL/GenBank/DDBJ whole genome shotgun (WGS) entry which is preliminary data.</text>
</comment>